<organism evidence="1 2">
    <name type="scientific">Fusarium torreyae</name>
    <dbReference type="NCBI Taxonomy" id="1237075"/>
    <lineage>
        <taxon>Eukaryota</taxon>
        <taxon>Fungi</taxon>
        <taxon>Dikarya</taxon>
        <taxon>Ascomycota</taxon>
        <taxon>Pezizomycotina</taxon>
        <taxon>Sordariomycetes</taxon>
        <taxon>Hypocreomycetidae</taxon>
        <taxon>Hypocreales</taxon>
        <taxon>Nectriaceae</taxon>
        <taxon>Fusarium</taxon>
    </lineage>
</organism>
<gene>
    <name evidence="1" type="ORF">NW762_006129</name>
</gene>
<comment type="caution">
    <text evidence="1">The sequence shown here is derived from an EMBL/GenBank/DDBJ whole genome shotgun (WGS) entry which is preliminary data.</text>
</comment>
<protein>
    <submittedName>
        <fullName evidence="1">Uncharacterized protein</fullName>
    </submittedName>
</protein>
<dbReference type="EMBL" id="JAOQAZ010000010">
    <property type="protein sequence ID" value="KAJ4263311.1"/>
    <property type="molecule type" value="Genomic_DNA"/>
</dbReference>
<sequence length="190" mass="21253">MGNSAGGIHCLTWLFHEDFSQQRRQLVAEPSTLRLVGVINQSGPLTFASPVPAHRSQMLRAYYGGIVEDEAPTFVGRAPLGLFKALVAANPNAKTPRELYVPPIVNLAAEWETDDEVLDLFPLFQIEWEKYFGDNAPNDMATKDFNHYSSNGLETLWMEGHNHISPPLALMAGEGEEWTGKLLDWMDRVL</sequence>
<dbReference type="AlphaFoldDB" id="A0A9W8S2B4"/>
<keyword evidence="2" id="KW-1185">Reference proteome</keyword>
<proteinExistence type="predicted"/>
<name>A0A9W8S2B4_9HYPO</name>
<dbReference type="OrthoDB" id="433474at2759"/>
<evidence type="ECO:0000313" key="2">
    <source>
        <dbReference type="Proteomes" id="UP001152049"/>
    </source>
</evidence>
<reference evidence="1" key="1">
    <citation type="submission" date="2022-09" db="EMBL/GenBank/DDBJ databases">
        <title>Fusarium specimens isolated from Avocado Roots.</title>
        <authorList>
            <person name="Stajich J."/>
            <person name="Roper C."/>
            <person name="Heimlech-Rivalta G."/>
        </authorList>
    </citation>
    <scope>NUCLEOTIDE SEQUENCE</scope>
    <source>
        <strain evidence="1">CF00136</strain>
    </source>
</reference>
<evidence type="ECO:0000313" key="1">
    <source>
        <dbReference type="EMBL" id="KAJ4263311.1"/>
    </source>
</evidence>
<accession>A0A9W8S2B4</accession>
<dbReference type="Proteomes" id="UP001152049">
    <property type="component" value="Unassembled WGS sequence"/>
</dbReference>